<feature type="transmembrane region" description="Helical" evidence="9">
    <location>
        <begin position="6"/>
        <end position="25"/>
    </location>
</feature>
<dbReference type="InterPro" id="IPR001505">
    <property type="entry name" value="Copper_CuA"/>
</dbReference>
<dbReference type="InterPro" id="IPR045187">
    <property type="entry name" value="CcO_II"/>
</dbReference>
<dbReference type="InterPro" id="IPR002429">
    <property type="entry name" value="CcO_II-like_C"/>
</dbReference>
<organism evidence="11 12">
    <name type="scientific">Gallionella capsiferriformans (strain ES-2)</name>
    <name type="common">Gallionella ferruginea capsiferriformans (strain ES-2)</name>
    <dbReference type="NCBI Taxonomy" id="395494"/>
    <lineage>
        <taxon>Bacteria</taxon>
        <taxon>Pseudomonadati</taxon>
        <taxon>Pseudomonadota</taxon>
        <taxon>Betaproteobacteria</taxon>
        <taxon>Nitrosomonadales</taxon>
        <taxon>Gallionellaceae</taxon>
        <taxon>Gallionella</taxon>
    </lineage>
</organism>
<feature type="transmembrane region" description="Helical" evidence="9">
    <location>
        <begin position="46"/>
        <end position="64"/>
    </location>
</feature>
<evidence type="ECO:0000256" key="8">
    <source>
        <dbReference type="ARBA" id="ARBA00047816"/>
    </source>
</evidence>
<keyword evidence="6" id="KW-0186">Copper</keyword>
<dbReference type="GO" id="GO:0004129">
    <property type="term" value="F:cytochrome-c oxidase activity"/>
    <property type="evidence" value="ECO:0007669"/>
    <property type="project" value="UniProtKB-EC"/>
</dbReference>
<dbReference type="GO" id="GO:0016020">
    <property type="term" value="C:membrane"/>
    <property type="evidence" value="ECO:0007669"/>
    <property type="project" value="UniProtKB-SubCell"/>
</dbReference>
<dbReference type="Proteomes" id="UP000001235">
    <property type="component" value="Chromosome"/>
</dbReference>
<dbReference type="HOGENOM" id="CLU_115436_0_0_4"/>
<evidence type="ECO:0000256" key="4">
    <source>
        <dbReference type="ARBA" id="ARBA00022723"/>
    </source>
</evidence>
<feature type="domain" description="Cytochrome oxidase subunit II copper A binding" evidence="10">
    <location>
        <begin position="77"/>
        <end position="174"/>
    </location>
</feature>
<comment type="catalytic activity">
    <reaction evidence="8">
        <text>4 Fe(II)-[cytochrome c] + O2 + 8 H(+)(in) = 4 Fe(III)-[cytochrome c] + 2 H2O + 4 H(+)(out)</text>
        <dbReference type="Rhea" id="RHEA:11436"/>
        <dbReference type="Rhea" id="RHEA-COMP:10350"/>
        <dbReference type="Rhea" id="RHEA-COMP:14399"/>
        <dbReference type="ChEBI" id="CHEBI:15377"/>
        <dbReference type="ChEBI" id="CHEBI:15378"/>
        <dbReference type="ChEBI" id="CHEBI:15379"/>
        <dbReference type="ChEBI" id="CHEBI:29033"/>
        <dbReference type="ChEBI" id="CHEBI:29034"/>
        <dbReference type="EC" id="7.1.1.9"/>
    </reaction>
</comment>
<gene>
    <name evidence="11" type="ordered locus">Galf_2482</name>
</gene>
<dbReference type="RefSeq" id="WP_013294401.1">
    <property type="nucleotide sequence ID" value="NC_014394.1"/>
</dbReference>
<dbReference type="PANTHER" id="PTHR22888:SF9">
    <property type="entry name" value="CYTOCHROME C OXIDASE SUBUNIT 2"/>
    <property type="match status" value="1"/>
</dbReference>
<dbReference type="EMBL" id="CP002159">
    <property type="protein sequence ID" value="ADL56481.1"/>
    <property type="molecule type" value="Genomic_DNA"/>
</dbReference>
<dbReference type="KEGG" id="gca:Galf_2482"/>
<evidence type="ECO:0000256" key="1">
    <source>
        <dbReference type="ARBA" id="ARBA00004370"/>
    </source>
</evidence>
<keyword evidence="12" id="KW-1185">Reference proteome</keyword>
<keyword evidence="9" id="KW-1133">Transmembrane helix</keyword>
<dbReference type="PROSITE" id="PS50857">
    <property type="entry name" value="COX2_CUA"/>
    <property type="match status" value="1"/>
</dbReference>
<dbReference type="AlphaFoldDB" id="D9SK69"/>
<evidence type="ECO:0000259" key="10">
    <source>
        <dbReference type="PROSITE" id="PS50857"/>
    </source>
</evidence>
<dbReference type="STRING" id="395494.Galf_2482"/>
<evidence type="ECO:0000313" key="12">
    <source>
        <dbReference type="Proteomes" id="UP000001235"/>
    </source>
</evidence>
<protein>
    <submittedName>
        <fullName evidence="11">Cytochrome c oxidase subunit II</fullName>
    </submittedName>
</protein>
<dbReference type="GO" id="GO:0042773">
    <property type="term" value="P:ATP synthesis coupled electron transport"/>
    <property type="evidence" value="ECO:0007669"/>
    <property type="project" value="TreeGrafter"/>
</dbReference>
<keyword evidence="3" id="KW-0813">Transport</keyword>
<evidence type="ECO:0000256" key="2">
    <source>
        <dbReference type="ARBA" id="ARBA00007866"/>
    </source>
</evidence>
<accession>D9SK69</accession>
<proteinExistence type="inferred from homology"/>
<keyword evidence="4" id="KW-0479">Metal-binding</keyword>
<dbReference type="CDD" id="cd13916">
    <property type="entry name" value="CuRO_HCO_II_like_1"/>
    <property type="match status" value="1"/>
</dbReference>
<name>D9SK69_GALCS</name>
<comment type="similarity">
    <text evidence="2">Belongs to the cytochrome c oxidase subunit 2 family.</text>
</comment>
<evidence type="ECO:0000256" key="3">
    <source>
        <dbReference type="ARBA" id="ARBA00022448"/>
    </source>
</evidence>
<dbReference type="PROSITE" id="PS00078">
    <property type="entry name" value="COX2"/>
    <property type="match status" value="1"/>
</dbReference>
<dbReference type="GO" id="GO:0005507">
    <property type="term" value="F:copper ion binding"/>
    <property type="evidence" value="ECO:0007669"/>
    <property type="project" value="InterPro"/>
</dbReference>
<keyword evidence="7 9" id="KW-0472">Membrane</keyword>
<evidence type="ECO:0000256" key="9">
    <source>
        <dbReference type="SAM" id="Phobius"/>
    </source>
</evidence>
<keyword evidence="9" id="KW-0812">Transmembrane</keyword>
<dbReference type="PANTHER" id="PTHR22888">
    <property type="entry name" value="CYTOCHROME C OXIDASE, SUBUNIT II"/>
    <property type="match status" value="1"/>
</dbReference>
<evidence type="ECO:0000256" key="7">
    <source>
        <dbReference type="ARBA" id="ARBA00023136"/>
    </source>
</evidence>
<dbReference type="InterPro" id="IPR008972">
    <property type="entry name" value="Cupredoxin"/>
</dbReference>
<dbReference type="OrthoDB" id="9759695at2"/>
<evidence type="ECO:0000256" key="5">
    <source>
        <dbReference type="ARBA" id="ARBA00022982"/>
    </source>
</evidence>
<keyword evidence="5" id="KW-0249">Electron transport</keyword>
<comment type="subcellular location">
    <subcellularLocation>
        <location evidence="1">Membrane</location>
    </subcellularLocation>
</comment>
<evidence type="ECO:0000256" key="6">
    <source>
        <dbReference type="ARBA" id="ARBA00023008"/>
    </source>
</evidence>
<reference evidence="11 12" key="1">
    <citation type="submission" date="2010-08" db="EMBL/GenBank/DDBJ databases">
        <title>Complete sequence of Gallionella capsiferriformans ES-2.</title>
        <authorList>
            <consortium name="US DOE Joint Genome Institute"/>
            <person name="Lucas S."/>
            <person name="Copeland A."/>
            <person name="Lapidus A."/>
            <person name="Cheng J.-F."/>
            <person name="Bruce D."/>
            <person name="Goodwin L."/>
            <person name="Pitluck S."/>
            <person name="Chertkov O."/>
            <person name="Davenport K.W."/>
            <person name="Detter J.C."/>
            <person name="Han C."/>
            <person name="Tapia R."/>
            <person name="Land M."/>
            <person name="Hauser L."/>
            <person name="Chang Y.-J."/>
            <person name="Jeffries C."/>
            <person name="Kyrpides N."/>
            <person name="Ivanova N."/>
            <person name="Mikhailova N."/>
            <person name="Shelobolina E.S."/>
            <person name="Picardal F."/>
            <person name="Roden E."/>
            <person name="Emerson D."/>
            <person name="Woyke T."/>
        </authorList>
    </citation>
    <scope>NUCLEOTIDE SEQUENCE [LARGE SCALE GENOMIC DNA]</scope>
    <source>
        <strain evidence="11 12">ES-2</strain>
    </source>
</reference>
<dbReference type="SUPFAM" id="SSF49503">
    <property type="entry name" value="Cupredoxins"/>
    <property type="match status" value="1"/>
</dbReference>
<dbReference type="Gene3D" id="2.60.40.420">
    <property type="entry name" value="Cupredoxins - blue copper proteins"/>
    <property type="match status" value="1"/>
</dbReference>
<dbReference type="eggNOG" id="COG1622">
    <property type="taxonomic scope" value="Bacteria"/>
</dbReference>
<evidence type="ECO:0000313" key="11">
    <source>
        <dbReference type="EMBL" id="ADL56481.1"/>
    </source>
</evidence>
<dbReference type="Pfam" id="PF00116">
    <property type="entry name" value="COX2"/>
    <property type="match status" value="1"/>
</dbReference>
<sequence length="174" mass="19244" precursor="true">MYQQVAWIVSIALIALLASAFIYVIRNGSSTGNSAAISASTGRWRSRLLLGLTIIFIPVIGYTLTKMPYVSNAMANVGAIEVQAKGYQWYWEISQTELPVGKLIEFQVTSADVNHGFAIYGPDMKILTQTQAMPGVTNVLRYTFEQPGTYQILCLEYCGMGHHTMMTELHVVAQ</sequence>